<organism evidence="2 3">
    <name type="scientific">Sphingopyxis lindanitolerans</name>
    <dbReference type="NCBI Taxonomy" id="2054227"/>
    <lineage>
        <taxon>Bacteria</taxon>
        <taxon>Pseudomonadati</taxon>
        <taxon>Pseudomonadota</taxon>
        <taxon>Alphaproteobacteria</taxon>
        <taxon>Sphingomonadales</taxon>
        <taxon>Sphingomonadaceae</taxon>
        <taxon>Sphingopyxis</taxon>
    </lineage>
</organism>
<reference evidence="3" key="1">
    <citation type="submission" date="2017-11" db="EMBL/GenBank/DDBJ databases">
        <title>The complete genome sequence of Sphingopyxis pomeranensis sp. nov. strain WS5A3p.</title>
        <authorList>
            <person name="Kaminski M.A."/>
        </authorList>
    </citation>
    <scope>NUCLEOTIDE SEQUENCE [LARGE SCALE GENOMIC DNA]</scope>
    <source>
        <strain evidence="3">WS5A3p</strain>
    </source>
</reference>
<evidence type="ECO:0008006" key="4">
    <source>
        <dbReference type="Google" id="ProtNLM"/>
    </source>
</evidence>
<dbReference type="CDD" id="cd06154">
    <property type="entry name" value="YjgF_YER057c_UK114_like_6"/>
    <property type="match status" value="1"/>
</dbReference>
<protein>
    <recommendedName>
        <fullName evidence="4">RidA family protein</fullName>
    </recommendedName>
</protein>
<dbReference type="InterPro" id="IPR006175">
    <property type="entry name" value="YjgF/YER057c/UK114"/>
</dbReference>
<proteinExistence type="predicted"/>
<dbReference type="PANTHER" id="PTHR43857:SF1">
    <property type="entry name" value="YJGH FAMILY PROTEIN"/>
    <property type="match status" value="1"/>
</dbReference>
<dbReference type="AlphaFoldDB" id="A0A2S8B8K0"/>
<dbReference type="Gene3D" id="3.30.1330.40">
    <property type="entry name" value="RutC-like"/>
    <property type="match status" value="1"/>
</dbReference>
<evidence type="ECO:0000313" key="3">
    <source>
        <dbReference type="Proteomes" id="UP000238954"/>
    </source>
</evidence>
<comment type="caution">
    <text evidence="2">The sequence shown here is derived from an EMBL/GenBank/DDBJ whole genome shotgun (WGS) entry which is preliminary data.</text>
</comment>
<evidence type="ECO:0000313" key="2">
    <source>
        <dbReference type="EMBL" id="PQM28744.1"/>
    </source>
</evidence>
<accession>A0A2S8B8K0</accession>
<dbReference type="PANTHER" id="PTHR43857">
    <property type="entry name" value="BLR7761 PROTEIN"/>
    <property type="match status" value="1"/>
</dbReference>
<sequence>MTTPTRSRRSPVADGHLDSGARRHHSSASPFEPVYGYSRAVRVGNRIDVAGCAPIEPDGASTPGDAGVQAARCLAIIGEALEALGGSVADVVRTRMYITDAADADLVGQAHGAVFGDIRPAATMLVVSALIRPEWKVEIEAEALIEKDV</sequence>
<dbReference type="OrthoDB" id="9799840at2"/>
<feature type="region of interest" description="Disordered" evidence="1">
    <location>
        <begin position="1"/>
        <end position="28"/>
    </location>
</feature>
<evidence type="ECO:0000256" key="1">
    <source>
        <dbReference type="SAM" id="MobiDB-lite"/>
    </source>
</evidence>
<keyword evidence="3" id="KW-1185">Reference proteome</keyword>
<name>A0A2S8B8K0_9SPHN</name>
<dbReference type="EMBL" id="PHFW01000002">
    <property type="protein sequence ID" value="PQM28744.1"/>
    <property type="molecule type" value="Genomic_DNA"/>
</dbReference>
<dbReference type="Proteomes" id="UP000238954">
    <property type="component" value="Chromosome"/>
</dbReference>
<dbReference type="InterPro" id="IPR035959">
    <property type="entry name" value="RutC-like_sf"/>
</dbReference>
<gene>
    <name evidence="2" type="ORF">CVO77_09960</name>
</gene>
<dbReference type="SUPFAM" id="SSF55298">
    <property type="entry name" value="YjgF-like"/>
    <property type="match status" value="1"/>
</dbReference>
<dbReference type="Pfam" id="PF01042">
    <property type="entry name" value="Ribonuc_L-PSP"/>
    <property type="match status" value="1"/>
</dbReference>